<evidence type="ECO:0000256" key="3">
    <source>
        <dbReference type="ARBA" id="ARBA00022946"/>
    </source>
</evidence>
<evidence type="ECO:0000256" key="1">
    <source>
        <dbReference type="ARBA" id="ARBA00006643"/>
    </source>
</evidence>
<feature type="repeat" description="PPR" evidence="4">
    <location>
        <begin position="139"/>
        <end position="169"/>
    </location>
</feature>
<evidence type="ECO:0000256" key="2">
    <source>
        <dbReference type="ARBA" id="ARBA00022737"/>
    </source>
</evidence>
<dbReference type="Pfam" id="PF14432">
    <property type="entry name" value="DYW_deaminase"/>
    <property type="match status" value="1"/>
</dbReference>
<evidence type="ECO:0000259" key="5">
    <source>
        <dbReference type="Pfam" id="PF14432"/>
    </source>
</evidence>
<dbReference type="InterPro" id="IPR046848">
    <property type="entry name" value="E_motif"/>
</dbReference>
<dbReference type="Proteomes" id="UP001604277">
    <property type="component" value="Unassembled WGS sequence"/>
</dbReference>
<accession>A0ABD1WHC0</accession>
<dbReference type="Pfam" id="PF01535">
    <property type="entry name" value="PPR"/>
    <property type="match status" value="5"/>
</dbReference>
<dbReference type="AlphaFoldDB" id="A0ABD1WHC0"/>
<keyword evidence="3" id="KW-0809">Transit peptide</keyword>
<dbReference type="Pfam" id="PF20431">
    <property type="entry name" value="E_motif"/>
    <property type="match status" value="1"/>
</dbReference>
<feature type="repeat" description="PPR" evidence="4">
    <location>
        <begin position="306"/>
        <end position="336"/>
    </location>
</feature>
<evidence type="ECO:0000313" key="6">
    <source>
        <dbReference type="EMBL" id="KAL2549091.1"/>
    </source>
</evidence>
<comment type="caution">
    <text evidence="6">The sequence shown here is derived from an EMBL/GenBank/DDBJ whole genome shotgun (WGS) entry which is preliminary data.</text>
</comment>
<sequence>MQSRRVLQDIIQKCARQRTITQAKAAHAQIIQFGFQSDTWTSNMLINLYSKCSVVDYSRKVFDEMPAKSMVSWNTMIGSYTHNGNEKEALNLFVRMRREGSQFSEFAISSVLCACAAKVLAFESKQLHAFSVKASMESNAFVCTALLDVYAKCNLINDALQVFESMSEKNDVTWSSMMAGFVQNQLHEEAVVLFQRARKTNLETNKFIISSVLCACAALAALIEGKQVHAVVCKSGFGANIYVASSLVDVYAKCGSIKESYVVFSNAEEKNVVLWNTMISGFARHARPLEAMVLFEKMQQIGMYPNEVTYVSVLSACGHMGLVKKGRKYFDMMKKEHNLSPNIFHYSCMVDILGRTGLIDEAKDLIDKMPFDATASMWGSLLASCRVYRNVELAELAAKMLFEIEPDNAGNHVLLSNIYAANGRWEDVASVRKLLKDSEIKKERGKSWIEIKDKVHCFMVGERCHQRIAEIYSRLDKLLEEMENSGYKGDIEHDLHDVEESYKKELLKHHSEKLAFTFGLMCLPSGAPIRIMKNLRICGDCHAFMKVASIVTRREIIVRDNNRFHHFSEGHCSCGEFWSSLIRVATCPHASSSSLRGIPRAIEEEFLTFNELMNMETGIGIDHHSNTINASPEWWDGKIKYFQDGAFGSGQSHVEDYRDENDGSDESNSPTYVPSFQLFMSNDDMGAGLRQRQKKVVRWNHLCDEKEIRS</sequence>
<gene>
    <name evidence="6" type="ORF">Fot_10621</name>
</gene>
<dbReference type="InterPro" id="IPR002885">
    <property type="entry name" value="PPR_rpt"/>
</dbReference>
<dbReference type="FunFam" id="1.25.40.10:FF:000144">
    <property type="entry name" value="Pentatricopeptide repeat-containing protein, mitochondrial"/>
    <property type="match status" value="1"/>
</dbReference>
<evidence type="ECO:0000313" key="7">
    <source>
        <dbReference type="Proteomes" id="UP001604277"/>
    </source>
</evidence>
<dbReference type="InterPro" id="IPR011990">
    <property type="entry name" value="TPR-like_helical_dom_sf"/>
</dbReference>
<dbReference type="FunFam" id="1.25.40.10:FF:000488">
    <property type="entry name" value="Pentatricopeptide repeat-containing protein, mitochondrial"/>
    <property type="match status" value="1"/>
</dbReference>
<keyword evidence="7" id="KW-1185">Reference proteome</keyword>
<name>A0ABD1WHC0_9LAMI</name>
<feature type="repeat" description="PPR" evidence="4">
    <location>
        <begin position="69"/>
        <end position="103"/>
    </location>
</feature>
<dbReference type="PANTHER" id="PTHR47926:SF542">
    <property type="entry name" value="PENTATRICOPEPTIDE REPEAT-CONTAINING PROTEIN"/>
    <property type="match status" value="1"/>
</dbReference>
<protein>
    <submittedName>
        <fullName evidence="6">Pentatricopeptide repeat-containing protein</fullName>
    </submittedName>
</protein>
<reference evidence="7" key="1">
    <citation type="submission" date="2024-07" db="EMBL/GenBank/DDBJ databases">
        <title>Two chromosome-level genome assemblies of Korean endemic species Abeliophyllum distichum and Forsythia ovata (Oleaceae).</title>
        <authorList>
            <person name="Jang H."/>
        </authorList>
    </citation>
    <scope>NUCLEOTIDE SEQUENCE [LARGE SCALE GENOMIC DNA]</scope>
</reference>
<organism evidence="6 7">
    <name type="scientific">Forsythia ovata</name>
    <dbReference type="NCBI Taxonomy" id="205694"/>
    <lineage>
        <taxon>Eukaryota</taxon>
        <taxon>Viridiplantae</taxon>
        <taxon>Streptophyta</taxon>
        <taxon>Embryophyta</taxon>
        <taxon>Tracheophyta</taxon>
        <taxon>Spermatophyta</taxon>
        <taxon>Magnoliopsida</taxon>
        <taxon>eudicotyledons</taxon>
        <taxon>Gunneridae</taxon>
        <taxon>Pentapetalae</taxon>
        <taxon>asterids</taxon>
        <taxon>lamiids</taxon>
        <taxon>Lamiales</taxon>
        <taxon>Oleaceae</taxon>
        <taxon>Forsythieae</taxon>
        <taxon>Forsythia</taxon>
    </lineage>
</organism>
<dbReference type="PROSITE" id="PS51375">
    <property type="entry name" value="PPR"/>
    <property type="match status" value="5"/>
</dbReference>
<keyword evidence="2" id="KW-0677">Repeat</keyword>
<proteinExistence type="inferred from homology"/>
<dbReference type="Pfam" id="PF13041">
    <property type="entry name" value="PPR_2"/>
    <property type="match status" value="1"/>
</dbReference>
<feature type="repeat" description="PPR" evidence="4">
    <location>
        <begin position="271"/>
        <end position="305"/>
    </location>
</feature>
<dbReference type="InterPro" id="IPR046960">
    <property type="entry name" value="PPR_At4g14850-like_plant"/>
</dbReference>
<dbReference type="FunFam" id="1.25.40.10:FF:000366">
    <property type="entry name" value="Pentatricopeptide (PPR) repeat-containing protein"/>
    <property type="match status" value="1"/>
</dbReference>
<comment type="similarity">
    <text evidence="1">Belongs to the PPR family. PCMP-H subfamily.</text>
</comment>
<feature type="domain" description="DYW" evidence="5">
    <location>
        <begin position="486"/>
        <end position="578"/>
    </location>
</feature>
<dbReference type="InterPro" id="IPR032867">
    <property type="entry name" value="DYW_dom"/>
</dbReference>
<dbReference type="Gene3D" id="1.25.40.10">
    <property type="entry name" value="Tetratricopeptide repeat domain"/>
    <property type="match status" value="4"/>
</dbReference>
<dbReference type="PANTHER" id="PTHR47926">
    <property type="entry name" value="PENTATRICOPEPTIDE REPEAT-CONTAINING PROTEIN"/>
    <property type="match status" value="1"/>
</dbReference>
<dbReference type="FunFam" id="1.25.40.10:FF:000475">
    <property type="entry name" value="Pentatricopeptide repeat-containing protein At5g40410, mitochondrial"/>
    <property type="match status" value="1"/>
</dbReference>
<evidence type="ECO:0000256" key="4">
    <source>
        <dbReference type="PROSITE-ProRule" id="PRU00708"/>
    </source>
</evidence>
<dbReference type="EMBL" id="JBFOLJ010000003">
    <property type="protein sequence ID" value="KAL2549091.1"/>
    <property type="molecule type" value="Genomic_DNA"/>
</dbReference>
<dbReference type="NCBIfam" id="TIGR00756">
    <property type="entry name" value="PPR"/>
    <property type="match status" value="5"/>
</dbReference>
<feature type="repeat" description="PPR" evidence="4">
    <location>
        <begin position="170"/>
        <end position="204"/>
    </location>
</feature>